<protein>
    <submittedName>
        <fullName evidence="2">Uncharacterized protein</fullName>
    </submittedName>
</protein>
<dbReference type="AlphaFoldDB" id="A0A2P2C7J6"/>
<organism evidence="2">
    <name type="scientific">metagenome</name>
    <dbReference type="NCBI Taxonomy" id="256318"/>
    <lineage>
        <taxon>unclassified sequences</taxon>
        <taxon>metagenomes</taxon>
    </lineage>
</organism>
<evidence type="ECO:0000313" key="2">
    <source>
        <dbReference type="EMBL" id="CUR57975.1"/>
    </source>
</evidence>
<feature type="compositionally biased region" description="Basic and acidic residues" evidence="1">
    <location>
        <begin position="121"/>
        <end position="130"/>
    </location>
</feature>
<evidence type="ECO:0000256" key="1">
    <source>
        <dbReference type="SAM" id="MobiDB-lite"/>
    </source>
</evidence>
<gene>
    <name evidence="2" type="ORF">NOCA2480036</name>
</gene>
<sequence length="151" mass="16704">MTEPTPEHQRPDGVTDATVEAVGMLTKALEATEAARGHLIQFHRLTGTGDAQLRDAVALLRDAGHDELADSLDQELVGRNVLEGRWTFQIVEEYDDDYFATFKAAEKQVRDALVMGRRHLREAEMKEANRTRGKPSHTAAPPSPDRPTSSA</sequence>
<reference evidence="2" key="1">
    <citation type="submission" date="2015-08" db="EMBL/GenBank/DDBJ databases">
        <authorList>
            <person name="Babu N.S."/>
            <person name="Beckwith C.J."/>
            <person name="Beseler K.G."/>
            <person name="Brison A."/>
            <person name="Carone J.V."/>
            <person name="Caskin T.P."/>
            <person name="Diamond M."/>
            <person name="Durham M.E."/>
            <person name="Foxe J.M."/>
            <person name="Go M."/>
            <person name="Henderson B.A."/>
            <person name="Jones I.B."/>
            <person name="McGettigan J.A."/>
            <person name="Micheletti S.J."/>
            <person name="Nasrallah M.E."/>
            <person name="Ortiz D."/>
            <person name="Piller C.R."/>
            <person name="Privatt S.R."/>
            <person name="Schneider S.L."/>
            <person name="Sharp S."/>
            <person name="Smith T.C."/>
            <person name="Stanton J.D."/>
            <person name="Ullery H.E."/>
            <person name="Wilson R.J."/>
            <person name="Serrano M.G."/>
            <person name="Buck G."/>
            <person name="Lee V."/>
            <person name="Wang Y."/>
            <person name="Carvalho R."/>
            <person name="Voegtly L."/>
            <person name="Shi R."/>
            <person name="Duckworth R."/>
            <person name="Johnson A."/>
            <person name="Loviza R."/>
            <person name="Walstead R."/>
            <person name="Shah Z."/>
            <person name="Kiflezghi M."/>
            <person name="Wade K."/>
            <person name="Ball S.L."/>
            <person name="Bradley K.W."/>
            <person name="Asai D.J."/>
            <person name="Bowman C.A."/>
            <person name="Russell D.A."/>
            <person name="Pope W.H."/>
            <person name="Jacobs-Sera D."/>
            <person name="Hendrix R.W."/>
            <person name="Hatfull G.F."/>
        </authorList>
    </citation>
    <scope>NUCLEOTIDE SEQUENCE</scope>
</reference>
<dbReference type="EMBL" id="CZKA01000043">
    <property type="protein sequence ID" value="CUR57975.1"/>
    <property type="molecule type" value="Genomic_DNA"/>
</dbReference>
<accession>A0A2P2C7J6</accession>
<proteinExistence type="predicted"/>
<feature type="region of interest" description="Disordered" evidence="1">
    <location>
        <begin position="120"/>
        <end position="151"/>
    </location>
</feature>
<name>A0A2P2C7J6_9ZZZZ</name>